<dbReference type="AlphaFoldDB" id="A0A087U4W1"/>
<reference evidence="2 3" key="1">
    <citation type="submission" date="2013-11" db="EMBL/GenBank/DDBJ databases">
        <title>Genome sequencing of Stegodyphus mimosarum.</title>
        <authorList>
            <person name="Bechsgaard J."/>
        </authorList>
    </citation>
    <scope>NUCLEOTIDE SEQUENCE [LARGE SCALE GENOMIC DNA]</scope>
</reference>
<dbReference type="InterPro" id="IPR000477">
    <property type="entry name" value="RT_dom"/>
</dbReference>
<dbReference type="SUPFAM" id="SSF56672">
    <property type="entry name" value="DNA/RNA polymerases"/>
    <property type="match status" value="1"/>
</dbReference>
<dbReference type="Gene3D" id="3.10.10.10">
    <property type="entry name" value="HIV Type 1 Reverse Transcriptase, subunit A, domain 1"/>
    <property type="match status" value="1"/>
</dbReference>
<dbReference type="InterPro" id="IPR043128">
    <property type="entry name" value="Rev_trsase/Diguanyl_cyclase"/>
</dbReference>
<dbReference type="PANTHER" id="PTHR37984">
    <property type="entry name" value="PROTEIN CBG26694"/>
    <property type="match status" value="1"/>
</dbReference>
<dbReference type="InterPro" id="IPR043502">
    <property type="entry name" value="DNA/RNA_pol_sf"/>
</dbReference>
<accession>A0A087U4W1</accession>
<keyword evidence="3" id="KW-1185">Reference proteome</keyword>
<dbReference type="PANTHER" id="PTHR37984:SF5">
    <property type="entry name" value="PROTEIN NYNRIN-LIKE"/>
    <property type="match status" value="1"/>
</dbReference>
<evidence type="ECO:0000313" key="3">
    <source>
        <dbReference type="Proteomes" id="UP000054359"/>
    </source>
</evidence>
<name>A0A087U4W1_STEMI</name>
<dbReference type="GO" id="GO:0071897">
    <property type="term" value="P:DNA biosynthetic process"/>
    <property type="evidence" value="ECO:0007669"/>
    <property type="project" value="UniProtKB-ARBA"/>
</dbReference>
<organism evidence="2 3">
    <name type="scientific">Stegodyphus mimosarum</name>
    <name type="common">African social velvet spider</name>
    <dbReference type="NCBI Taxonomy" id="407821"/>
    <lineage>
        <taxon>Eukaryota</taxon>
        <taxon>Metazoa</taxon>
        <taxon>Ecdysozoa</taxon>
        <taxon>Arthropoda</taxon>
        <taxon>Chelicerata</taxon>
        <taxon>Arachnida</taxon>
        <taxon>Araneae</taxon>
        <taxon>Araneomorphae</taxon>
        <taxon>Entelegynae</taxon>
        <taxon>Eresoidea</taxon>
        <taxon>Eresidae</taxon>
        <taxon>Stegodyphus</taxon>
    </lineage>
</organism>
<evidence type="ECO:0000259" key="1">
    <source>
        <dbReference type="Pfam" id="PF00078"/>
    </source>
</evidence>
<dbReference type="EMBL" id="KK118176">
    <property type="protein sequence ID" value="KFM72400.1"/>
    <property type="molecule type" value="Genomic_DNA"/>
</dbReference>
<feature type="non-terminal residue" evidence="2">
    <location>
        <position position="557"/>
    </location>
</feature>
<dbReference type="OMA" id="CPAFGMK"/>
<gene>
    <name evidence="2" type="ORF">X975_12067</name>
</gene>
<proteinExistence type="predicted"/>
<sequence length="557" mass="64132">MTHNLPTLSPFDAGSNPSEAWRHWKEDLEDYIEALRYSQESESTKTALFRHVCGDELKKQYRSFDLEPGAGSSEVSLKQVPQEFDKYFADYQKEIYVSLKFLEIKQEKGEKFTDFYSRLRCAIVDCNYGQAQDRMLRDKIVQGISDKALQERLIRETNRAKKTLHNIISECKAAEHSKAQATEMSENKISVDALRKNKHRSNLAQRTQIKECKRCGRKHEPKKCAAFGTVCRKCGGKNHWKKMCGTKPKQRVHTVERTKDSDSEFIYLGEVKTVDAVDSNNASVWYQKITVNKNEVNFKLDTGAQVNIISKSKCYLTCKTKKLTKTLKFLVTTLESSLILGLQACQGLGLIERGYQVKRGKKQNEETPEQVIQEFADVFTGMGKLNGTVKIKIKENVTPHFAALRKVPLALHEKVKQELNRMVETGIIAKVDEPTEWLSNMVVINTPKKLRICLDPRQLNEAIQRPYYPIPTAEALMTKLQGCKIFTILDAKNGFWQLPLQEVSSYLTTFTMPWERFRFLVLPFGLNNAPEEFQRAMEEIFSNEKEINPYFDDFIRT</sequence>
<dbReference type="Gene3D" id="3.30.70.270">
    <property type="match status" value="1"/>
</dbReference>
<dbReference type="Proteomes" id="UP000054359">
    <property type="component" value="Unassembled WGS sequence"/>
</dbReference>
<dbReference type="OrthoDB" id="6432207at2759"/>
<dbReference type="Pfam" id="PF00078">
    <property type="entry name" value="RVT_1"/>
    <property type="match status" value="1"/>
</dbReference>
<evidence type="ECO:0000313" key="2">
    <source>
        <dbReference type="EMBL" id="KFM72400.1"/>
    </source>
</evidence>
<feature type="domain" description="Reverse transcriptase" evidence="1">
    <location>
        <begin position="447"/>
        <end position="555"/>
    </location>
</feature>
<dbReference type="CDD" id="cd01647">
    <property type="entry name" value="RT_LTR"/>
    <property type="match status" value="1"/>
</dbReference>
<dbReference type="InterPro" id="IPR050951">
    <property type="entry name" value="Retrovirus_Pol_polyprotein"/>
</dbReference>
<dbReference type="STRING" id="407821.A0A087U4W1"/>
<protein>
    <recommendedName>
        <fullName evidence="1">Reverse transcriptase domain-containing protein</fullName>
    </recommendedName>
</protein>